<gene>
    <name evidence="12" type="ORF">WICPIJ_001264</name>
</gene>
<evidence type="ECO:0000313" key="12">
    <source>
        <dbReference type="EMBL" id="KAH3687749.1"/>
    </source>
</evidence>
<feature type="compositionally biased region" description="Low complexity" evidence="7">
    <location>
        <begin position="1"/>
        <end position="16"/>
    </location>
</feature>
<evidence type="ECO:0000259" key="9">
    <source>
        <dbReference type="Pfam" id="PF00394"/>
    </source>
</evidence>
<dbReference type="InterPro" id="IPR008972">
    <property type="entry name" value="Cupredoxin"/>
</dbReference>
<evidence type="ECO:0000256" key="7">
    <source>
        <dbReference type="SAM" id="MobiDB-lite"/>
    </source>
</evidence>
<dbReference type="InterPro" id="IPR045087">
    <property type="entry name" value="Cu-oxidase_fam"/>
</dbReference>
<proteinExistence type="inferred from homology"/>
<evidence type="ECO:0000256" key="8">
    <source>
        <dbReference type="SAM" id="Phobius"/>
    </source>
</evidence>
<feature type="transmembrane region" description="Helical" evidence="8">
    <location>
        <begin position="91"/>
        <end position="109"/>
    </location>
</feature>
<evidence type="ECO:0000259" key="11">
    <source>
        <dbReference type="Pfam" id="PF07732"/>
    </source>
</evidence>
<keyword evidence="6" id="KW-0813">Transport</keyword>
<reference evidence="12" key="2">
    <citation type="submission" date="2021-01" db="EMBL/GenBank/DDBJ databases">
        <authorList>
            <person name="Schikora-Tamarit M.A."/>
        </authorList>
    </citation>
    <scope>NUCLEOTIDE SEQUENCE</scope>
    <source>
        <strain evidence="12">CBS2887</strain>
    </source>
</reference>
<dbReference type="InterPro" id="IPR002355">
    <property type="entry name" value="Cu_oxidase_Cu_BS"/>
</dbReference>
<dbReference type="PANTHER" id="PTHR11709:SF414">
    <property type="entry name" value="ADR239WP"/>
    <property type="match status" value="1"/>
</dbReference>
<dbReference type="PROSITE" id="PS00079">
    <property type="entry name" value="MULTICOPPER_OXIDASE1"/>
    <property type="match status" value="1"/>
</dbReference>
<comment type="similarity">
    <text evidence="1">Belongs to the multicopper oxidase family.</text>
</comment>
<keyword evidence="8" id="KW-1133">Transmembrane helix</keyword>
<organism evidence="12 13">
    <name type="scientific">Wickerhamomyces pijperi</name>
    <name type="common">Yeast</name>
    <name type="synonym">Pichia pijperi</name>
    <dbReference type="NCBI Taxonomy" id="599730"/>
    <lineage>
        <taxon>Eukaryota</taxon>
        <taxon>Fungi</taxon>
        <taxon>Dikarya</taxon>
        <taxon>Ascomycota</taxon>
        <taxon>Saccharomycotina</taxon>
        <taxon>Saccharomycetes</taxon>
        <taxon>Phaffomycetales</taxon>
        <taxon>Wickerhamomycetaceae</taxon>
        <taxon>Wickerhamomyces</taxon>
    </lineage>
</organism>
<dbReference type="SUPFAM" id="SSF49503">
    <property type="entry name" value="Cupredoxins"/>
    <property type="match status" value="3"/>
</dbReference>
<name>A0A9P8QE46_WICPI</name>
<keyword evidence="5" id="KW-0186">Copper</keyword>
<feature type="domain" description="Plastocyanin-like" evidence="10">
    <location>
        <begin position="599"/>
        <end position="711"/>
    </location>
</feature>
<evidence type="ECO:0000313" key="13">
    <source>
        <dbReference type="Proteomes" id="UP000774326"/>
    </source>
</evidence>
<keyword evidence="2" id="KW-0410">Iron transport</keyword>
<dbReference type="EMBL" id="JAEUBG010000633">
    <property type="protein sequence ID" value="KAH3687749.1"/>
    <property type="molecule type" value="Genomic_DNA"/>
</dbReference>
<keyword evidence="8" id="KW-0472">Membrane</keyword>
<dbReference type="AlphaFoldDB" id="A0A9P8QE46"/>
<keyword evidence="2" id="KW-0408">Iron</keyword>
<comment type="caution">
    <text evidence="12">The sequence shown here is derived from an EMBL/GenBank/DDBJ whole genome shotgun (WGS) entry which is preliminary data.</text>
</comment>
<dbReference type="GO" id="GO:0006826">
    <property type="term" value="P:iron ion transport"/>
    <property type="evidence" value="ECO:0007669"/>
    <property type="project" value="UniProtKB-KW"/>
</dbReference>
<dbReference type="Pfam" id="PF00394">
    <property type="entry name" value="Cu-oxidase"/>
    <property type="match status" value="1"/>
</dbReference>
<keyword evidence="3" id="KW-0479">Metal-binding</keyword>
<feature type="compositionally biased region" description="Polar residues" evidence="7">
    <location>
        <begin position="18"/>
        <end position="40"/>
    </location>
</feature>
<dbReference type="GO" id="GO:0005507">
    <property type="term" value="F:copper ion binding"/>
    <property type="evidence" value="ECO:0007669"/>
    <property type="project" value="InterPro"/>
</dbReference>
<evidence type="ECO:0000259" key="10">
    <source>
        <dbReference type="Pfam" id="PF07731"/>
    </source>
</evidence>
<dbReference type="InterPro" id="IPR001117">
    <property type="entry name" value="Cu-oxidase_2nd"/>
</dbReference>
<dbReference type="Gene3D" id="2.60.40.420">
    <property type="entry name" value="Cupredoxins - blue copper proteins"/>
    <property type="match status" value="3"/>
</dbReference>
<feature type="region of interest" description="Disordered" evidence="7">
    <location>
        <begin position="1"/>
        <end position="40"/>
    </location>
</feature>
<dbReference type="Pfam" id="PF07732">
    <property type="entry name" value="Cu-oxidase_3"/>
    <property type="match status" value="1"/>
</dbReference>
<feature type="domain" description="Plastocyanin-like" evidence="11">
    <location>
        <begin position="171"/>
        <end position="287"/>
    </location>
</feature>
<protein>
    <recommendedName>
        <fullName evidence="14">Multicopper oxidase</fullName>
    </recommendedName>
</protein>
<dbReference type="PANTHER" id="PTHR11709">
    <property type="entry name" value="MULTI-COPPER OXIDASE"/>
    <property type="match status" value="1"/>
</dbReference>
<evidence type="ECO:0000256" key="2">
    <source>
        <dbReference type="ARBA" id="ARBA00022496"/>
    </source>
</evidence>
<evidence type="ECO:0000256" key="3">
    <source>
        <dbReference type="ARBA" id="ARBA00022723"/>
    </source>
</evidence>
<reference evidence="12" key="1">
    <citation type="journal article" date="2021" name="Open Biol.">
        <title>Shared evolutionary footprints suggest mitochondrial oxidative damage underlies multiple complex I losses in fungi.</title>
        <authorList>
            <person name="Schikora-Tamarit M.A."/>
            <person name="Marcet-Houben M."/>
            <person name="Nosek J."/>
            <person name="Gabaldon T."/>
        </authorList>
    </citation>
    <scope>NUCLEOTIDE SEQUENCE</scope>
    <source>
        <strain evidence="12">CBS2887</strain>
    </source>
</reference>
<keyword evidence="13" id="KW-1185">Reference proteome</keyword>
<evidence type="ECO:0000256" key="6">
    <source>
        <dbReference type="ARBA" id="ARBA00023065"/>
    </source>
</evidence>
<dbReference type="InterPro" id="IPR011707">
    <property type="entry name" value="Cu-oxidase-like_N"/>
</dbReference>
<dbReference type="CDD" id="cd13910">
    <property type="entry name" value="CuRO_3_MCO_like_4"/>
    <property type="match status" value="1"/>
</dbReference>
<dbReference type="InterPro" id="IPR033138">
    <property type="entry name" value="Cu_oxidase_CS"/>
</dbReference>
<dbReference type="GO" id="GO:0016491">
    <property type="term" value="F:oxidoreductase activity"/>
    <property type="evidence" value="ECO:0007669"/>
    <property type="project" value="UniProtKB-KW"/>
</dbReference>
<keyword evidence="6" id="KW-0406">Ion transport</keyword>
<evidence type="ECO:0000256" key="1">
    <source>
        <dbReference type="ARBA" id="ARBA00010609"/>
    </source>
</evidence>
<dbReference type="Proteomes" id="UP000774326">
    <property type="component" value="Unassembled WGS sequence"/>
</dbReference>
<sequence length="730" mass="82206">MSSSSSQLPGSYSPLQNEPDSMNNAEDSTNLKTPLNPSDLTDFTKIKSKGGIALGSDHEHNASDFEMDMDIEPPKKTFKDWFTKPKSKKSMAGFSLLVILPLLFLLFLLRTRKHKMDVVDTKHNSKLPSADSIIKSTASWRLDTNVEYNITNWSTTSNPKTGQLREYTWEITDQEIAPDGLVRSMTLINGQFPGPMVQANVGDTLRVHVINKSQYLTSIHFHGLFFSDATAYYDGAVGLTQCAGINANGGEFVYEFEILQSGTYWYHSHYGTQAADGIIGPVVLHDAAEDDLVKDSYDEDLVVLVGDHYHKRGDTYLAEYLGPGNENDEPTPDNGLIQGANTFGMPDITPEEGETEDNEDEATKYYKGTTFNSDDSKHHTFILAPDRRYRLRVINVAFFSEIDFTIDEHPMTVIEADGTLVKPLDPIDVLSIAAAQRYSVIITTDKYKEDTATEKHDNLFWMHAKLNPYCFADGKPWLNIDTRALVVYDSNPVGNYVSKSLSLSTIDADSVEYQYTRDIFCRELDESLLHPLISDPAPANFDSHYRLDAWFNIGAYTLDRGKFNDTSFVPLSDSSVMYKQAFELPADDPTLTTDGPHVPYPSNFVINVNNNGTVVDVLINNLDDGAHPFHLHGHKFWVLAVGSGNFHFDQYDDQINTAPHDMFIKRDTIQVQGYKWALIRFVADNPGVWVFHCHIGWHLESGLAMSFNVMPSVYREWDHWPEDWKAACKS</sequence>
<dbReference type="PROSITE" id="PS00080">
    <property type="entry name" value="MULTICOPPER_OXIDASE2"/>
    <property type="match status" value="1"/>
</dbReference>
<feature type="domain" description="Plastocyanin-like" evidence="9">
    <location>
        <begin position="299"/>
        <end position="489"/>
    </location>
</feature>
<evidence type="ECO:0000256" key="4">
    <source>
        <dbReference type="ARBA" id="ARBA00023002"/>
    </source>
</evidence>
<dbReference type="OrthoDB" id="2121828at2759"/>
<evidence type="ECO:0008006" key="14">
    <source>
        <dbReference type="Google" id="ProtNLM"/>
    </source>
</evidence>
<keyword evidence="8" id="KW-0812">Transmembrane</keyword>
<dbReference type="InterPro" id="IPR011706">
    <property type="entry name" value="Cu-oxidase_C"/>
</dbReference>
<keyword evidence="4" id="KW-0560">Oxidoreductase</keyword>
<dbReference type="Pfam" id="PF07731">
    <property type="entry name" value="Cu-oxidase_2"/>
    <property type="match status" value="1"/>
</dbReference>
<accession>A0A9P8QE46</accession>
<evidence type="ECO:0000256" key="5">
    <source>
        <dbReference type="ARBA" id="ARBA00023008"/>
    </source>
</evidence>